<dbReference type="AlphaFoldDB" id="A0A0G3GXW4"/>
<dbReference type="GO" id="GO:0005886">
    <property type="term" value="C:plasma membrane"/>
    <property type="evidence" value="ECO:0007669"/>
    <property type="project" value="UniProtKB-SubCell"/>
</dbReference>
<proteinExistence type="inferred from homology"/>
<feature type="transmembrane region" description="Helical" evidence="9">
    <location>
        <begin position="422"/>
        <end position="441"/>
    </location>
</feature>
<keyword evidence="4" id="KW-1003">Cell membrane</keyword>
<keyword evidence="11" id="KW-1185">Reference proteome</keyword>
<comment type="subcellular location">
    <subcellularLocation>
        <location evidence="1">Cell membrane</location>
        <topology evidence="1">Multi-pass membrane protein</topology>
    </subcellularLocation>
</comment>
<evidence type="ECO:0000256" key="6">
    <source>
        <dbReference type="ARBA" id="ARBA00022970"/>
    </source>
</evidence>
<feature type="transmembrane region" description="Helical" evidence="9">
    <location>
        <begin position="86"/>
        <end position="109"/>
    </location>
</feature>
<feature type="transmembrane region" description="Helical" evidence="9">
    <location>
        <begin position="349"/>
        <end position="370"/>
    </location>
</feature>
<dbReference type="PANTHER" id="PTHR30588">
    <property type="entry name" value="BRANCHED-CHAIN AMINO ACID TRANSPORT SYSTEM 2 CARRIER PROTEIN"/>
    <property type="match status" value="1"/>
</dbReference>
<dbReference type="Proteomes" id="UP000035368">
    <property type="component" value="Chromosome"/>
</dbReference>
<gene>
    <name evidence="10" type="primary">brnQ</name>
    <name evidence="10" type="ORF">CEPID_09030</name>
</gene>
<feature type="transmembrane region" description="Helical" evidence="9">
    <location>
        <begin position="322"/>
        <end position="343"/>
    </location>
</feature>
<dbReference type="STRING" id="1050174.CEPID_09030"/>
<evidence type="ECO:0000256" key="8">
    <source>
        <dbReference type="ARBA" id="ARBA00023136"/>
    </source>
</evidence>
<dbReference type="GO" id="GO:0015190">
    <property type="term" value="F:L-leucine transmembrane transporter activity"/>
    <property type="evidence" value="ECO:0007669"/>
    <property type="project" value="TreeGrafter"/>
</dbReference>
<dbReference type="RefSeq" id="WP_047240649.1">
    <property type="nucleotide sequence ID" value="NZ_CP011541.1"/>
</dbReference>
<feature type="transmembrane region" description="Helical" evidence="9">
    <location>
        <begin position="234"/>
        <end position="256"/>
    </location>
</feature>
<evidence type="ECO:0000313" key="11">
    <source>
        <dbReference type="Proteomes" id="UP000035368"/>
    </source>
</evidence>
<reference evidence="10 11" key="1">
    <citation type="submission" date="2015-05" db="EMBL/GenBank/DDBJ databases">
        <title>Complete genome sequence of Corynebacterium epidermidicanis DSM 45586, isolated from the skin of a dog suffering from pruritus.</title>
        <authorList>
            <person name="Ruckert C."/>
            <person name="Albersmeier A."/>
            <person name="Winkler A."/>
            <person name="Tauch A."/>
        </authorList>
    </citation>
    <scope>NUCLEOTIDE SEQUENCE [LARGE SCALE GENOMIC DNA]</scope>
    <source>
        <strain evidence="10 11">DSM 45586</strain>
    </source>
</reference>
<feature type="transmembrane region" description="Helical" evidence="9">
    <location>
        <begin position="16"/>
        <end position="38"/>
    </location>
</feature>
<feature type="transmembrane region" description="Helical" evidence="9">
    <location>
        <begin position="50"/>
        <end position="74"/>
    </location>
</feature>
<name>A0A0G3GXW4_9CORY</name>
<evidence type="ECO:0000256" key="5">
    <source>
        <dbReference type="ARBA" id="ARBA00022692"/>
    </source>
</evidence>
<evidence type="ECO:0000256" key="9">
    <source>
        <dbReference type="SAM" id="Phobius"/>
    </source>
</evidence>
<evidence type="ECO:0000256" key="4">
    <source>
        <dbReference type="ARBA" id="ARBA00022475"/>
    </source>
</evidence>
<evidence type="ECO:0000256" key="3">
    <source>
        <dbReference type="ARBA" id="ARBA00022448"/>
    </source>
</evidence>
<dbReference type="PATRIC" id="fig|1050174.4.peg.1817"/>
<sequence>MTAAETSVSPNKNQRISTVIAASLMLFSMFFGAGNLIFPPMLGVQAGHGYGPAIIGFLITGAAIPVVAVIAVAITGNNVQDLARRGGPAFGLLFPVAVYLSIGCFYALPRTGVVSFSTAITPITGWDSTMAKVIFSAVFFGVSLWLAFNPDGLVDRLGKILTPMLVILLILLITLSFFNLGGTPGAASEKYAGNPLATGLVEGYLTMDSLAALAFGIVVVNSLKYKGFKEGGSLVRGVSMAGIVAGVLLALIYVGLGMVGQVIPEPSKYANGADLLTDAARLTMGEPGMIVFGAIVLLACITTSVGLIGATSEFFNHLMPGISYRTWAVVFSLIAMVISTMGLQTVLSIAGPIIGFLYPAAITLIALTLIEPLFGRRINMSFMLSLHVALIWAALMSFNSLGWGSDVIEPLISWSPMHKLDLGWALPTFVAFIIGLAIDFARPKQEVVARAGATEMTVDTSA</sequence>
<keyword evidence="8 9" id="KW-0472">Membrane</keyword>
<feature type="transmembrane region" description="Helical" evidence="9">
    <location>
        <begin position="289"/>
        <end position="310"/>
    </location>
</feature>
<feature type="transmembrane region" description="Helical" evidence="9">
    <location>
        <begin position="129"/>
        <end position="148"/>
    </location>
</feature>
<dbReference type="GO" id="GO:0015818">
    <property type="term" value="P:isoleucine transport"/>
    <property type="evidence" value="ECO:0007669"/>
    <property type="project" value="TreeGrafter"/>
</dbReference>
<dbReference type="GO" id="GO:0005304">
    <property type="term" value="F:L-valine transmembrane transporter activity"/>
    <property type="evidence" value="ECO:0007669"/>
    <property type="project" value="TreeGrafter"/>
</dbReference>
<dbReference type="GO" id="GO:0015820">
    <property type="term" value="P:L-leucine transport"/>
    <property type="evidence" value="ECO:0007669"/>
    <property type="project" value="TreeGrafter"/>
</dbReference>
<dbReference type="GO" id="GO:0015188">
    <property type="term" value="F:L-isoleucine transmembrane transporter activity"/>
    <property type="evidence" value="ECO:0007669"/>
    <property type="project" value="TreeGrafter"/>
</dbReference>
<evidence type="ECO:0000313" key="10">
    <source>
        <dbReference type="EMBL" id="AKK03652.1"/>
    </source>
</evidence>
<keyword evidence="5 9" id="KW-0812">Transmembrane</keyword>
<dbReference type="PANTHER" id="PTHR30588:SF7">
    <property type="entry name" value="BRANCHED-CHAIN AMINO ACID CARRIER PROTEIN SAOUHSC_01411-RELATED"/>
    <property type="match status" value="1"/>
</dbReference>
<comment type="similarity">
    <text evidence="2">Belongs to the branched chain amino acid transporter family.</text>
</comment>
<feature type="transmembrane region" description="Helical" evidence="9">
    <location>
        <begin position="160"/>
        <end position="181"/>
    </location>
</feature>
<accession>A0A0G3GXW4</accession>
<organism evidence="10 11">
    <name type="scientific">Corynebacterium epidermidicanis</name>
    <dbReference type="NCBI Taxonomy" id="1050174"/>
    <lineage>
        <taxon>Bacteria</taxon>
        <taxon>Bacillati</taxon>
        <taxon>Actinomycetota</taxon>
        <taxon>Actinomycetes</taxon>
        <taxon>Mycobacteriales</taxon>
        <taxon>Corynebacteriaceae</taxon>
        <taxon>Corynebacterium</taxon>
    </lineage>
</organism>
<feature type="transmembrane region" description="Helical" evidence="9">
    <location>
        <begin position="382"/>
        <end position="402"/>
    </location>
</feature>
<dbReference type="NCBIfam" id="TIGR00796">
    <property type="entry name" value="livcs"/>
    <property type="match status" value="1"/>
</dbReference>
<dbReference type="KEGG" id="cei:CEPID_09030"/>
<dbReference type="Pfam" id="PF05525">
    <property type="entry name" value="Branch_AA_trans"/>
    <property type="match status" value="1"/>
</dbReference>
<keyword evidence="7 9" id="KW-1133">Transmembrane helix</keyword>
<keyword evidence="3" id="KW-0813">Transport</keyword>
<evidence type="ECO:0000256" key="2">
    <source>
        <dbReference type="ARBA" id="ARBA00008540"/>
    </source>
</evidence>
<evidence type="ECO:0000256" key="1">
    <source>
        <dbReference type="ARBA" id="ARBA00004651"/>
    </source>
</evidence>
<dbReference type="OrthoDB" id="9783920at2"/>
<evidence type="ECO:0000256" key="7">
    <source>
        <dbReference type="ARBA" id="ARBA00022989"/>
    </source>
</evidence>
<dbReference type="EMBL" id="CP011541">
    <property type="protein sequence ID" value="AKK03652.1"/>
    <property type="molecule type" value="Genomic_DNA"/>
</dbReference>
<protein>
    <submittedName>
        <fullName evidence="10">Branched-chain amino acid uptake carrier</fullName>
    </submittedName>
</protein>
<feature type="transmembrane region" description="Helical" evidence="9">
    <location>
        <begin position="201"/>
        <end position="222"/>
    </location>
</feature>
<keyword evidence="6" id="KW-0029">Amino-acid transport</keyword>
<dbReference type="InterPro" id="IPR004685">
    <property type="entry name" value="Brnchd-chn_aa_trnsp_Livcs"/>
</dbReference>